<dbReference type="RefSeq" id="WP_285520655.1">
    <property type="nucleotide sequence ID" value="NZ_JASNGB010000002.1"/>
</dbReference>
<protein>
    <submittedName>
        <fullName evidence="3">Uncharacterized protein</fullName>
    </submittedName>
</protein>
<name>A0ABT7JFB5_9DEIO</name>
<feature type="chain" id="PRO_5046981250" evidence="2">
    <location>
        <begin position="18"/>
        <end position="48"/>
    </location>
</feature>
<gene>
    <name evidence="3" type="ORF">QOL99_00485</name>
</gene>
<evidence type="ECO:0000256" key="1">
    <source>
        <dbReference type="SAM" id="MobiDB-lite"/>
    </source>
</evidence>
<evidence type="ECO:0000313" key="3">
    <source>
        <dbReference type="EMBL" id="MDL2342623.1"/>
    </source>
</evidence>
<proteinExistence type="predicted"/>
<organism evidence="3 4">
    <name type="scientific">Deinococcus rhizophilus</name>
    <dbReference type="NCBI Taxonomy" id="3049544"/>
    <lineage>
        <taxon>Bacteria</taxon>
        <taxon>Thermotogati</taxon>
        <taxon>Deinococcota</taxon>
        <taxon>Deinococci</taxon>
        <taxon>Deinococcales</taxon>
        <taxon>Deinococcaceae</taxon>
        <taxon>Deinococcus</taxon>
    </lineage>
</organism>
<sequence length="48" mass="4978">MFALLVVMVLLALVAHAAARQARLNLGADGGNGEPRRSPAPQRDGQPA</sequence>
<feature type="region of interest" description="Disordered" evidence="1">
    <location>
        <begin position="25"/>
        <end position="48"/>
    </location>
</feature>
<dbReference type="EMBL" id="JASNGB010000002">
    <property type="protein sequence ID" value="MDL2342623.1"/>
    <property type="molecule type" value="Genomic_DNA"/>
</dbReference>
<feature type="signal peptide" evidence="2">
    <location>
        <begin position="1"/>
        <end position="17"/>
    </location>
</feature>
<reference evidence="3 4" key="1">
    <citation type="submission" date="2023-05" db="EMBL/GenBank/DDBJ databases">
        <authorList>
            <person name="Gao F."/>
        </authorList>
    </citation>
    <scope>NUCLEOTIDE SEQUENCE [LARGE SCALE GENOMIC DNA]</scope>
    <source>
        <strain evidence="3 4">MIMF12</strain>
    </source>
</reference>
<comment type="caution">
    <text evidence="3">The sequence shown here is derived from an EMBL/GenBank/DDBJ whole genome shotgun (WGS) entry which is preliminary data.</text>
</comment>
<dbReference type="Proteomes" id="UP001302059">
    <property type="component" value="Unassembled WGS sequence"/>
</dbReference>
<accession>A0ABT7JFB5</accession>
<keyword evidence="2" id="KW-0732">Signal</keyword>
<evidence type="ECO:0000313" key="4">
    <source>
        <dbReference type="Proteomes" id="UP001302059"/>
    </source>
</evidence>
<evidence type="ECO:0000256" key="2">
    <source>
        <dbReference type="SAM" id="SignalP"/>
    </source>
</evidence>
<keyword evidence="4" id="KW-1185">Reference proteome</keyword>